<name>A0A813XWK4_9BILA</name>
<dbReference type="AlphaFoldDB" id="A0A813XWK4"/>
<dbReference type="Proteomes" id="UP000663882">
    <property type="component" value="Unassembled WGS sequence"/>
</dbReference>
<dbReference type="OrthoDB" id="10041419at2759"/>
<accession>A0A813XWK4</accession>
<sequence length="94" mass="10904">METIVLSAPIVQDELVTKISIEEMITKVDDIKEDIEFLEIVTDKLLFFNHTVMSIDENVEIHNDLLFKNDDTISKIFTTENSQLFQTNFSDNHV</sequence>
<gene>
    <name evidence="1" type="ORF">RFH988_LOCUS7488</name>
</gene>
<comment type="caution">
    <text evidence="1">The sequence shown here is derived from an EMBL/GenBank/DDBJ whole genome shotgun (WGS) entry which is preliminary data.</text>
</comment>
<proteinExistence type="predicted"/>
<dbReference type="EMBL" id="CAJNOO010000238">
    <property type="protein sequence ID" value="CAF0871335.1"/>
    <property type="molecule type" value="Genomic_DNA"/>
</dbReference>
<evidence type="ECO:0000313" key="2">
    <source>
        <dbReference type="Proteomes" id="UP000663882"/>
    </source>
</evidence>
<evidence type="ECO:0000313" key="1">
    <source>
        <dbReference type="EMBL" id="CAF0871335.1"/>
    </source>
</evidence>
<reference evidence="1" key="1">
    <citation type="submission" date="2021-02" db="EMBL/GenBank/DDBJ databases">
        <authorList>
            <person name="Nowell W R."/>
        </authorList>
    </citation>
    <scope>NUCLEOTIDE SEQUENCE</scope>
</reference>
<organism evidence="1 2">
    <name type="scientific">Rotaria sordida</name>
    <dbReference type="NCBI Taxonomy" id="392033"/>
    <lineage>
        <taxon>Eukaryota</taxon>
        <taxon>Metazoa</taxon>
        <taxon>Spiralia</taxon>
        <taxon>Gnathifera</taxon>
        <taxon>Rotifera</taxon>
        <taxon>Eurotatoria</taxon>
        <taxon>Bdelloidea</taxon>
        <taxon>Philodinida</taxon>
        <taxon>Philodinidae</taxon>
        <taxon>Rotaria</taxon>
    </lineage>
</organism>
<protein>
    <submittedName>
        <fullName evidence="1">Uncharacterized protein</fullName>
    </submittedName>
</protein>